<dbReference type="InterPro" id="IPR007527">
    <property type="entry name" value="Znf_SWIM"/>
</dbReference>
<gene>
    <name evidence="9" type="primary">LOC107030382</name>
</gene>
<feature type="domain" description="CCHC-type" evidence="6">
    <location>
        <begin position="668"/>
        <end position="683"/>
    </location>
</feature>
<keyword evidence="2 4" id="KW-0863">Zinc-finger</keyword>
<dbReference type="GeneID" id="107030382"/>
<dbReference type="Pfam" id="PF04434">
    <property type="entry name" value="SWIM"/>
    <property type="match status" value="1"/>
</dbReference>
<dbReference type="InterPro" id="IPR006564">
    <property type="entry name" value="Znf_PMZ"/>
</dbReference>
<feature type="domain" description="SWIM-type" evidence="7">
    <location>
        <begin position="559"/>
        <end position="591"/>
    </location>
</feature>
<dbReference type="PROSITE" id="PS50158">
    <property type="entry name" value="ZF_CCHC"/>
    <property type="match status" value="1"/>
</dbReference>
<evidence type="ECO:0000313" key="9">
    <source>
        <dbReference type="RefSeq" id="XP_027767793.1"/>
    </source>
</evidence>
<dbReference type="PANTHER" id="PTHR31973">
    <property type="entry name" value="POLYPROTEIN, PUTATIVE-RELATED"/>
    <property type="match status" value="1"/>
</dbReference>
<keyword evidence="3" id="KW-0862">Zinc</keyword>
<feature type="compositionally biased region" description="Basic residues" evidence="5">
    <location>
        <begin position="639"/>
        <end position="655"/>
    </location>
</feature>
<evidence type="ECO:0000256" key="2">
    <source>
        <dbReference type="ARBA" id="ARBA00022771"/>
    </source>
</evidence>
<keyword evidence="8" id="KW-1185">Reference proteome</keyword>
<dbReference type="Proteomes" id="UP000694930">
    <property type="component" value="Chromosome 9"/>
</dbReference>
<reference evidence="9" key="2">
    <citation type="submission" date="2025-08" db="UniProtKB">
        <authorList>
            <consortium name="RefSeq"/>
        </authorList>
    </citation>
    <scope>IDENTIFICATION</scope>
</reference>
<evidence type="ECO:0000256" key="1">
    <source>
        <dbReference type="ARBA" id="ARBA00022723"/>
    </source>
</evidence>
<protein>
    <submittedName>
        <fullName evidence="9">Uncharacterized protein LOC107030382</fullName>
    </submittedName>
</protein>
<accession>A0ABM1UWC5</accession>
<dbReference type="PROSITE" id="PS50966">
    <property type="entry name" value="ZF_SWIM"/>
    <property type="match status" value="1"/>
</dbReference>
<dbReference type="PANTHER" id="PTHR31973:SF113">
    <property type="entry name" value="PROTEIN FAR1-RELATED SEQUENCE 5-LIKE"/>
    <property type="match status" value="1"/>
</dbReference>
<proteinExistence type="predicted"/>
<sequence>MGSLAILVMHSGKWDDTNCYVDYTIEGVVFKEQSTFLDFYTTIAKQIGVDMNNKTLKIEYKVEESNKRMVIHNDMGVRVYVMLKKANIDFNKFPICITILDSCDRQISQCKEMGVLATVAENDCHDMIVVEPEDTNVAFLSIDTTWVISDESNKHVEVDQVYKDKSILKAVMERYAIKERFQYKTTRSNSISYTLECFSKGCEWLMKASNINKSGMFRIRAFNRKHTCPLKDRVYSQRHVTSNLIGGIVKPKFVDHKRKYTPADIRKDVKIDLGVDVNYMKAWRAREKALKALRGTPAASYAKLPAYLYMMDITYPGSHIRMKKSTNNEFLYLFVALNTFIQGFNHCRPVVVVDGSHLRGPYNGTFVAASTTDGAVSDRNESIIKAVTNVYSNAPHYACMWHLWNNVQKKFRKSHEKLSGVFYTMAKACTKNEFDMLMDTVEKEDIRVKEYLDLAGYEKWALCYAQVHRGWHMTSNIAESINAALVSARELPIFEFLEEVRLLFGRWNHDYKKEATCTFTSLIGKYHDILTDNEALSTSMTVVPSTEYVHNVNDDGRYFVVCLKEKTCICGRFQYEEIPCEHAWAVLKWKSLPPDEYCSDLYKPKTMLKTYNMPIHPLPDVKAWLIPNSVIADDVLPPKFKRPPGRPKGKPRKKTARELSRIKGKNTCSTCGMAGHNRRSCRNKPKDI</sequence>
<dbReference type="RefSeq" id="XP_027767793.1">
    <property type="nucleotide sequence ID" value="XM_027911992.1"/>
</dbReference>
<dbReference type="InterPro" id="IPR004332">
    <property type="entry name" value="Transposase_MuDR"/>
</dbReference>
<reference evidence="8" key="1">
    <citation type="journal article" date="2014" name="Nat. Genet.">
        <title>The genome of the stress-tolerant wild tomato species Solanum pennellii.</title>
        <authorList>
            <person name="Bolger A."/>
            <person name="Scossa F."/>
            <person name="Bolger M.E."/>
            <person name="Lanz C."/>
            <person name="Maumus F."/>
            <person name="Tohge T."/>
            <person name="Quesneville H."/>
            <person name="Alseekh S."/>
            <person name="Sorensen I."/>
            <person name="Lichtenstein G."/>
            <person name="Fich E.A."/>
            <person name="Conte M."/>
            <person name="Keller H."/>
            <person name="Schneeberger K."/>
            <person name="Schwacke R."/>
            <person name="Ofner I."/>
            <person name="Vrebalov J."/>
            <person name="Xu Y."/>
            <person name="Osorio S."/>
            <person name="Aflitos S.A."/>
            <person name="Schijlen E."/>
            <person name="Jimenez-Gomez J.M."/>
            <person name="Ryngajllo M."/>
            <person name="Kimura S."/>
            <person name="Kumar R."/>
            <person name="Koenig D."/>
            <person name="Headland L.R."/>
            <person name="Maloof J.N."/>
            <person name="Sinha N."/>
            <person name="van Ham R.C."/>
            <person name="Lankhorst R.K."/>
            <person name="Mao L."/>
            <person name="Vogel A."/>
            <person name="Arsova B."/>
            <person name="Panstruga R."/>
            <person name="Fei Z."/>
            <person name="Rose J.K."/>
            <person name="Zamir D."/>
            <person name="Carrari F."/>
            <person name="Giovannoni J.J."/>
            <person name="Weigel D."/>
            <person name="Usadel B."/>
            <person name="Fernie A.R."/>
        </authorList>
    </citation>
    <scope>NUCLEOTIDE SEQUENCE [LARGE SCALE GENOMIC DNA]</scope>
    <source>
        <strain evidence="8">cv. LA0716</strain>
    </source>
</reference>
<dbReference type="Pfam" id="PF03108">
    <property type="entry name" value="DBD_Tnp_Mut"/>
    <property type="match status" value="1"/>
</dbReference>
<evidence type="ECO:0000259" key="6">
    <source>
        <dbReference type="PROSITE" id="PS50158"/>
    </source>
</evidence>
<organism evidence="8 9">
    <name type="scientific">Solanum pennellii</name>
    <name type="common">Tomato</name>
    <name type="synonym">Lycopersicon pennellii</name>
    <dbReference type="NCBI Taxonomy" id="28526"/>
    <lineage>
        <taxon>Eukaryota</taxon>
        <taxon>Viridiplantae</taxon>
        <taxon>Streptophyta</taxon>
        <taxon>Embryophyta</taxon>
        <taxon>Tracheophyta</taxon>
        <taxon>Spermatophyta</taxon>
        <taxon>Magnoliopsida</taxon>
        <taxon>eudicotyledons</taxon>
        <taxon>Gunneridae</taxon>
        <taxon>Pentapetalae</taxon>
        <taxon>asterids</taxon>
        <taxon>lamiids</taxon>
        <taxon>Solanales</taxon>
        <taxon>Solanaceae</taxon>
        <taxon>Solanoideae</taxon>
        <taxon>Solaneae</taxon>
        <taxon>Solanum</taxon>
        <taxon>Solanum subgen. Lycopersicon</taxon>
    </lineage>
</organism>
<evidence type="ECO:0000313" key="8">
    <source>
        <dbReference type="Proteomes" id="UP000694930"/>
    </source>
</evidence>
<evidence type="ECO:0000256" key="3">
    <source>
        <dbReference type="ARBA" id="ARBA00022833"/>
    </source>
</evidence>
<feature type="region of interest" description="Disordered" evidence="5">
    <location>
        <begin position="636"/>
        <end position="659"/>
    </location>
</feature>
<dbReference type="InterPro" id="IPR001878">
    <property type="entry name" value="Znf_CCHC"/>
</dbReference>
<name>A0ABM1UWC5_SOLPN</name>
<dbReference type="SMART" id="SM00575">
    <property type="entry name" value="ZnF_PMZ"/>
    <property type="match status" value="1"/>
</dbReference>
<evidence type="ECO:0000259" key="7">
    <source>
        <dbReference type="PROSITE" id="PS50966"/>
    </source>
</evidence>
<keyword evidence="1" id="KW-0479">Metal-binding</keyword>
<evidence type="ECO:0000256" key="4">
    <source>
        <dbReference type="PROSITE-ProRule" id="PRU00047"/>
    </source>
</evidence>
<evidence type="ECO:0000256" key="5">
    <source>
        <dbReference type="SAM" id="MobiDB-lite"/>
    </source>
</evidence>